<dbReference type="InterPro" id="IPR005546">
    <property type="entry name" value="Autotransporte_beta"/>
</dbReference>
<feature type="domain" description="Peptidase S1" evidence="3">
    <location>
        <begin position="11"/>
        <end position="362"/>
    </location>
</feature>
<dbReference type="PROSITE" id="PS50240">
    <property type="entry name" value="TRYPSIN_DOM"/>
    <property type="match status" value="1"/>
</dbReference>
<dbReference type="Gene3D" id="2.40.128.130">
    <property type="entry name" value="Autotransporter beta-domain"/>
    <property type="match status" value="1"/>
</dbReference>
<dbReference type="InterPro" id="IPR036709">
    <property type="entry name" value="Autotransporte_beta_dom_sf"/>
</dbReference>
<dbReference type="SUPFAM" id="SSF50494">
    <property type="entry name" value="Trypsin-like serine proteases"/>
    <property type="match status" value="1"/>
</dbReference>
<dbReference type="OrthoDB" id="267336at2"/>
<sequence>MKISNTRRRGLLAGSATLAMAIAATSTPALAIVPGENATSEDIVDTEDEFRGVGMFFRSDGFVCSGTLINPRTVLFAAHCVNDIPEEAYNIDGVPAAWSFNVDARPGFLNWLSNNFASNPDLAVFNVNRIFYDQRSLQNPQALGFIEADIALASLDTPVTGVPFWSLLFSTLPAPEAIDPVNGTGYHVNIVGYGRTGNALQGALGGVDFRRRAAENMLGGFLSLDDRNAVLFGPDDPFLPQNLYQFDFDSQNRDIVFDFNVHRDDALPNEGTTAGGDSGGPLILDAANNTLSDEDLVIGVLSGGSRFFGPQAFSSIGTTSFYQPLSLYWQYIVENNPYRYVSAKAGDGNWEDGDHWVTDLDPVYRVIDSNGAVVNGLPTTPEQGLNGTDGDFGGVCVEFEDPFDFCVDVATGAVEDTFDPPASTAGEGAATLANNRGVVDLTAITGGENAAMPESVDPVAANNGGRTVAMLEGSQEQAQNGEANGAPTLPAPTLANGLPGATGFVPNNIDAVTTAETRVDPRYFDVTLSQAGTTTLSSDVTIDKLTIRGNAGLNIAAAGDLTSLIDINQFGGRVDVNGALTSVGDYTLFAGMLGGTGTVTAPFLTSVTGVFSPATMGTTGTLTIDGNLVMSSGTTFLADITGAGASDQIAVTGIADVGGVVGLGGGLFQQVNGQGRQYTILTADGGVTGAFTETNISAILSQTFSYQENAVLMEIEAASYSSVIDGTDPLQTAYAQLFDQNRPNSALSDLYALDFAEVDTIRSTFRGLAPVNEQAVRSLSAQSVNFLQNFNSGRLQRADRSQAGGKIAVVGSPLNAMQASFSPFGQPIGANAMALQGGAENTEMTEANLPEDIAIFIAGGLIGGSFDSLPGFAQPSDVSGIYVSGGLEFYPGDNTMLGLSGFFNSLDATVPLGQEVTSDTYAGSIYLRHKLGNGPVIDGQVSIGSMGFDTARQVTLPGGAAQQLAASSEDLLVSGALGLSYEVETGIGTFSPGIEARYASVDLSTVRETGGTLGLAVERETFKSTQARAGFDFAKQARTVRINATAQYVHEFEDGPQLLAANFAQGIGPNANFVLNQADSDWLEVGLWAHVGTGPVQVGVGFDSTIGRDTANAQVFSASATFRF</sequence>
<dbReference type="EMBL" id="FRDF01000007">
    <property type="protein sequence ID" value="SHN56553.1"/>
    <property type="molecule type" value="Genomic_DNA"/>
</dbReference>
<evidence type="ECO:0000313" key="5">
    <source>
        <dbReference type="EMBL" id="SHN56553.1"/>
    </source>
</evidence>
<evidence type="ECO:0000259" key="3">
    <source>
        <dbReference type="PROSITE" id="PS50240"/>
    </source>
</evidence>
<dbReference type="InterPro" id="IPR001254">
    <property type="entry name" value="Trypsin_dom"/>
</dbReference>
<dbReference type="InterPro" id="IPR001314">
    <property type="entry name" value="Peptidase_S1A"/>
</dbReference>
<dbReference type="PROSITE" id="PS00135">
    <property type="entry name" value="TRYPSIN_SER"/>
    <property type="match status" value="1"/>
</dbReference>
<dbReference type="Proteomes" id="UP000184391">
    <property type="component" value="Unassembled WGS sequence"/>
</dbReference>
<feature type="signal peptide" evidence="2">
    <location>
        <begin position="1"/>
        <end position="31"/>
    </location>
</feature>
<dbReference type="Gene3D" id="2.40.10.10">
    <property type="entry name" value="Trypsin-like serine proteases"/>
    <property type="match status" value="1"/>
</dbReference>
<dbReference type="PRINTS" id="PR00722">
    <property type="entry name" value="CHYMOTRYPSIN"/>
</dbReference>
<dbReference type="Pfam" id="PF03797">
    <property type="entry name" value="Autotransporter"/>
    <property type="match status" value="1"/>
</dbReference>
<dbReference type="GO" id="GO:0006508">
    <property type="term" value="P:proteolysis"/>
    <property type="evidence" value="ECO:0007669"/>
    <property type="project" value="InterPro"/>
</dbReference>
<evidence type="ECO:0000259" key="4">
    <source>
        <dbReference type="PROSITE" id="PS51208"/>
    </source>
</evidence>
<dbReference type="SMART" id="SM00869">
    <property type="entry name" value="Autotransporter"/>
    <property type="match status" value="1"/>
</dbReference>
<dbReference type="Pfam" id="PF00089">
    <property type="entry name" value="Trypsin"/>
    <property type="match status" value="1"/>
</dbReference>
<dbReference type="PROSITE" id="PS51318">
    <property type="entry name" value="TAT"/>
    <property type="match status" value="1"/>
</dbReference>
<dbReference type="SMART" id="SM00020">
    <property type="entry name" value="Tryp_SPc"/>
    <property type="match status" value="1"/>
</dbReference>
<name>A0A1M7SDI6_9SPHN</name>
<dbReference type="GO" id="GO:0004252">
    <property type="term" value="F:serine-type endopeptidase activity"/>
    <property type="evidence" value="ECO:0007669"/>
    <property type="project" value="InterPro"/>
</dbReference>
<organism evidence="5 6">
    <name type="scientific">Erythrobacter sanguineus</name>
    <dbReference type="NCBI Taxonomy" id="198312"/>
    <lineage>
        <taxon>Bacteria</taxon>
        <taxon>Pseudomonadati</taxon>
        <taxon>Pseudomonadota</taxon>
        <taxon>Alphaproteobacteria</taxon>
        <taxon>Sphingomonadales</taxon>
        <taxon>Erythrobacteraceae</taxon>
        <taxon>Erythrobacter/Porphyrobacter group</taxon>
        <taxon>Erythrobacter</taxon>
    </lineage>
</organism>
<evidence type="ECO:0000256" key="2">
    <source>
        <dbReference type="SAM" id="SignalP"/>
    </source>
</evidence>
<dbReference type="AlphaFoldDB" id="A0A1M7SDI6"/>
<accession>A0A1M7SDI6</accession>
<dbReference type="InterPro" id="IPR043504">
    <property type="entry name" value="Peptidase_S1_PA_chymotrypsin"/>
</dbReference>
<feature type="domain" description="Autotransporter" evidence="4">
    <location>
        <begin position="848"/>
        <end position="1124"/>
    </location>
</feature>
<dbReference type="RefSeq" id="WP_158093671.1">
    <property type="nucleotide sequence ID" value="NZ_FRDF01000007.1"/>
</dbReference>
<dbReference type="SUPFAM" id="SSF103515">
    <property type="entry name" value="Autotransporter"/>
    <property type="match status" value="1"/>
</dbReference>
<proteinExistence type="predicted"/>
<evidence type="ECO:0000256" key="1">
    <source>
        <dbReference type="ARBA" id="ARBA00023157"/>
    </source>
</evidence>
<feature type="chain" id="PRO_5012161440" evidence="2">
    <location>
        <begin position="32"/>
        <end position="1124"/>
    </location>
</feature>
<evidence type="ECO:0000313" key="6">
    <source>
        <dbReference type="Proteomes" id="UP000184391"/>
    </source>
</evidence>
<dbReference type="InterPro" id="IPR006311">
    <property type="entry name" value="TAT_signal"/>
</dbReference>
<dbReference type="InterPro" id="IPR009003">
    <property type="entry name" value="Peptidase_S1_PA"/>
</dbReference>
<gene>
    <name evidence="5" type="ORF">SAMN02745193_01519</name>
</gene>
<keyword evidence="2" id="KW-0732">Signal</keyword>
<dbReference type="STRING" id="198312.SAMN02745193_01519"/>
<protein>
    <submittedName>
        <fullName evidence="5">Uncharacterized conserved protein, contains a C-terminal beta-barrel porin domain</fullName>
    </submittedName>
</protein>
<dbReference type="InterPro" id="IPR033116">
    <property type="entry name" value="TRYPSIN_SER"/>
</dbReference>
<dbReference type="PROSITE" id="PS51208">
    <property type="entry name" value="AUTOTRANSPORTER"/>
    <property type="match status" value="1"/>
</dbReference>
<keyword evidence="6" id="KW-1185">Reference proteome</keyword>
<reference evidence="6" key="1">
    <citation type="submission" date="2016-12" db="EMBL/GenBank/DDBJ databases">
        <authorList>
            <person name="Varghese N."/>
            <person name="Submissions S."/>
        </authorList>
    </citation>
    <scope>NUCLEOTIDE SEQUENCE [LARGE SCALE GENOMIC DNA]</scope>
    <source>
        <strain evidence="6">DSM 11032</strain>
    </source>
</reference>
<keyword evidence="1" id="KW-1015">Disulfide bond</keyword>